<dbReference type="Pfam" id="PF13103">
    <property type="entry name" value="TonB_2"/>
    <property type="match status" value="1"/>
</dbReference>
<evidence type="ECO:0000313" key="15">
    <source>
        <dbReference type="Proteomes" id="UP000621856"/>
    </source>
</evidence>
<keyword evidence="5" id="KW-0997">Cell inner membrane</keyword>
<evidence type="ECO:0000313" key="16">
    <source>
        <dbReference type="Proteomes" id="UP000818603"/>
    </source>
</evidence>
<reference evidence="14 16" key="2">
    <citation type="submission" date="2020-02" db="EMBL/GenBank/DDBJ databases">
        <title>Genome sequence of Parvularcula flava strain NH6-79.</title>
        <authorList>
            <person name="Abdul Karim M.H."/>
            <person name="Lam M.Q."/>
            <person name="Chen S.J."/>
            <person name="Yahya A."/>
            <person name="Shahir S."/>
            <person name="Shamsir M.S."/>
            <person name="Chong C.S."/>
        </authorList>
    </citation>
    <scope>NUCLEOTIDE SEQUENCE [LARGE SCALE GENOMIC DNA]</scope>
    <source>
        <strain evidence="14 16">NH6-79</strain>
    </source>
</reference>
<evidence type="ECO:0000259" key="12">
    <source>
        <dbReference type="PROSITE" id="PS52015"/>
    </source>
</evidence>
<feature type="compositionally biased region" description="Polar residues" evidence="10">
    <location>
        <begin position="179"/>
        <end position="193"/>
    </location>
</feature>
<dbReference type="InterPro" id="IPR037682">
    <property type="entry name" value="TonB_C"/>
</dbReference>
<evidence type="ECO:0000256" key="10">
    <source>
        <dbReference type="SAM" id="MobiDB-lite"/>
    </source>
</evidence>
<dbReference type="GO" id="GO:0015031">
    <property type="term" value="P:protein transport"/>
    <property type="evidence" value="ECO:0007669"/>
    <property type="project" value="UniProtKB-KW"/>
</dbReference>
<dbReference type="Proteomes" id="UP000818603">
    <property type="component" value="Unassembled WGS sequence"/>
</dbReference>
<sequence>MSTHDRLHIVLALGVALVIHIALFLVLTMISDGPDIRIEGGAISVTLGAAAPAAATPPPTDRTPDTGTETSSGTETITPQENTTPAPRETAAPQPSDPDDIPALDRMEPEPAAAPPERDIPASKKPEPKPSVSDSSSPPRKEDIQNQNAAAEDSAKTGMGPQPGSDQEVNMSAGAPDSSIEQADNATPGNAASDNYAGEVMRHLSRFRRPRASGPGSAIIVFTLTGTGEIASIEIEQSSGSPRFDRDALGFVEDAAPFPPPPPDVNRTFTVKIEGR</sequence>
<name>A0A8J3A276_9PROT</name>
<evidence type="ECO:0000256" key="7">
    <source>
        <dbReference type="ARBA" id="ARBA00022927"/>
    </source>
</evidence>
<keyword evidence="3" id="KW-0813">Transport</keyword>
<keyword evidence="16" id="KW-1185">Reference proteome</keyword>
<dbReference type="EMBL" id="BMGZ01000001">
    <property type="protein sequence ID" value="GGH94515.1"/>
    <property type="molecule type" value="Genomic_DNA"/>
</dbReference>
<accession>A0A8J3A276</accession>
<dbReference type="InterPro" id="IPR006260">
    <property type="entry name" value="TonB/TolA_C"/>
</dbReference>
<dbReference type="InterPro" id="IPR051045">
    <property type="entry name" value="TonB-dependent_transducer"/>
</dbReference>
<dbReference type="SUPFAM" id="SSF74653">
    <property type="entry name" value="TolA/TonB C-terminal domain"/>
    <property type="match status" value="1"/>
</dbReference>
<dbReference type="Proteomes" id="UP000621856">
    <property type="component" value="Unassembled WGS sequence"/>
</dbReference>
<reference evidence="13" key="1">
    <citation type="journal article" date="2014" name="Int. J. Syst. Evol. Microbiol.">
        <title>Complete genome sequence of Corynebacterium casei LMG S-19264T (=DSM 44701T), isolated from a smear-ripened cheese.</title>
        <authorList>
            <consortium name="US DOE Joint Genome Institute (JGI-PGF)"/>
            <person name="Walter F."/>
            <person name="Albersmeier A."/>
            <person name="Kalinowski J."/>
            <person name="Ruckert C."/>
        </authorList>
    </citation>
    <scope>NUCLEOTIDE SEQUENCE</scope>
    <source>
        <strain evidence="13">CGMCC 1.14984</strain>
    </source>
</reference>
<evidence type="ECO:0000256" key="1">
    <source>
        <dbReference type="ARBA" id="ARBA00004383"/>
    </source>
</evidence>
<feature type="compositionally biased region" description="Low complexity" evidence="10">
    <location>
        <begin position="65"/>
        <end position="79"/>
    </location>
</feature>
<feature type="compositionally biased region" description="Basic and acidic residues" evidence="10">
    <location>
        <begin position="116"/>
        <end position="128"/>
    </location>
</feature>
<gene>
    <name evidence="14" type="ORF">FF098_004385</name>
    <name evidence="13" type="ORF">GCM10011355_08880</name>
</gene>
<protein>
    <submittedName>
        <fullName evidence="14">TonB family protein</fullName>
    </submittedName>
</protein>
<evidence type="ECO:0000256" key="9">
    <source>
        <dbReference type="ARBA" id="ARBA00023136"/>
    </source>
</evidence>
<comment type="caution">
    <text evidence="13">The sequence shown here is derived from an EMBL/GenBank/DDBJ whole genome shotgun (WGS) entry which is preliminary data.</text>
</comment>
<reference evidence="13" key="3">
    <citation type="submission" date="2020-09" db="EMBL/GenBank/DDBJ databases">
        <authorList>
            <person name="Sun Q."/>
            <person name="Zhou Y."/>
        </authorList>
    </citation>
    <scope>NUCLEOTIDE SEQUENCE</scope>
    <source>
        <strain evidence="13">CGMCC 1.14984</strain>
    </source>
</reference>
<dbReference type="GO" id="GO:0055085">
    <property type="term" value="P:transmembrane transport"/>
    <property type="evidence" value="ECO:0007669"/>
    <property type="project" value="InterPro"/>
</dbReference>
<keyword evidence="8 11" id="KW-1133">Transmembrane helix</keyword>
<dbReference type="GO" id="GO:0005886">
    <property type="term" value="C:plasma membrane"/>
    <property type="evidence" value="ECO:0007669"/>
    <property type="project" value="UniProtKB-SubCell"/>
</dbReference>
<keyword evidence="9 11" id="KW-0472">Membrane</keyword>
<evidence type="ECO:0000256" key="2">
    <source>
        <dbReference type="ARBA" id="ARBA00006555"/>
    </source>
</evidence>
<evidence type="ECO:0000256" key="5">
    <source>
        <dbReference type="ARBA" id="ARBA00022519"/>
    </source>
</evidence>
<evidence type="ECO:0000256" key="3">
    <source>
        <dbReference type="ARBA" id="ARBA00022448"/>
    </source>
</evidence>
<dbReference type="PROSITE" id="PS52015">
    <property type="entry name" value="TONB_CTD"/>
    <property type="match status" value="1"/>
</dbReference>
<evidence type="ECO:0000313" key="14">
    <source>
        <dbReference type="EMBL" id="NHK27138.1"/>
    </source>
</evidence>
<keyword evidence="4" id="KW-1003">Cell membrane</keyword>
<evidence type="ECO:0000256" key="4">
    <source>
        <dbReference type="ARBA" id="ARBA00022475"/>
    </source>
</evidence>
<comment type="subcellular location">
    <subcellularLocation>
        <location evidence="1">Cell inner membrane</location>
        <topology evidence="1">Single-pass membrane protein</topology>
        <orientation evidence="1">Periplasmic side</orientation>
    </subcellularLocation>
</comment>
<evidence type="ECO:0000313" key="13">
    <source>
        <dbReference type="EMBL" id="GGH94515.1"/>
    </source>
</evidence>
<keyword evidence="6 11" id="KW-0812">Transmembrane</keyword>
<feature type="transmembrane region" description="Helical" evidence="11">
    <location>
        <begin position="7"/>
        <end position="30"/>
    </location>
</feature>
<keyword evidence="7" id="KW-0653">Protein transport</keyword>
<feature type="domain" description="TonB C-terminal" evidence="12">
    <location>
        <begin position="190"/>
        <end position="276"/>
    </location>
</feature>
<dbReference type="PANTHER" id="PTHR33446">
    <property type="entry name" value="PROTEIN TONB-RELATED"/>
    <property type="match status" value="1"/>
</dbReference>
<comment type="similarity">
    <text evidence="2">Belongs to the TonB family.</text>
</comment>
<dbReference type="Gene3D" id="3.30.1150.10">
    <property type="match status" value="1"/>
</dbReference>
<dbReference type="NCBIfam" id="TIGR01352">
    <property type="entry name" value="tonB_Cterm"/>
    <property type="match status" value="1"/>
</dbReference>
<evidence type="ECO:0000256" key="8">
    <source>
        <dbReference type="ARBA" id="ARBA00022989"/>
    </source>
</evidence>
<dbReference type="AlphaFoldDB" id="A0A8J3A276"/>
<proteinExistence type="inferred from homology"/>
<feature type="region of interest" description="Disordered" evidence="10">
    <location>
        <begin position="51"/>
        <end position="197"/>
    </location>
</feature>
<organism evidence="13 15">
    <name type="scientific">Aquisalinus luteolus</name>
    <dbReference type="NCBI Taxonomy" id="1566827"/>
    <lineage>
        <taxon>Bacteria</taxon>
        <taxon>Pseudomonadati</taxon>
        <taxon>Pseudomonadota</taxon>
        <taxon>Alphaproteobacteria</taxon>
        <taxon>Parvularculales</taxon>
        <taxon>Parvularculaceae</taxon>
        <taxon>Aquisalinus</taxon>
    </lineage>
</organism>
<dbReference type="EMBL" id="VCJR02000001">
    <property type="protein sequence ID" value="NHK27138.1"/>
    <property type="molecule type" value="Genomic_DNA"/>
</dbReference>
<evidence type="ECO:0000256" key="6">
    <source>
        <dbReference type="ARBA" id="ARBA00022692"/>
    </source>
</evidence>
<dbReference type="RefSeq" id="WP_155137884.1">
    <property type="nucleotide sequence ID" value="NZ_BMGZ01000001.1"/>
</dbReference>
<evidence type="ECO:0000256" key="11">
    <source>
        <dbReference type="SAM" id="Phobius"/>
    </source>
</evidence>